<dbReference type="OrthoDB" id="185963at2"/>
<sequence length="172" mass="18846">MENQSNDGFGQFFVWGAWILAFVFFIYLFQGLLDDQANPNQSPESYVGASGGVEVVLTRNKQGHYVSGGTINGKPVTFLLDTGATNVSIPAHIARDMYLPDLGQGIAQTANGSVQIMLTSLESVTLGDLKWHDVRASVNPGMKQDEILLGMSVLKRVEFTQQGNQLILREIR</sequence>
<dbReference type="EMBL" id="FOHK01000003">
    <property type="protein sequence ID" value="SES99064.1"/>
    <property type="molecule type" value="Genomic_DNA"/>
</dbReference>
<dbReference type="RefSeq" id="WP_093328058.1">
    <property type="nucleotide sequence ID" value="NZ_AP027363.1"/>
</dbReference>
<dbReference type="SUPFAM" id="SSF50630">
    <property type="entry name" value="Acid proteases"/>
    <property type="match status" value="1"/>
</dbReference>
<keyword evidence="3" id="KW-1185">Reference proteome</keyword>
<keyword evidence="2" id="KW-0645">Protease</keyword>
<dbReference type="NCBIfam" id="TIGR02281">
    <property type="entry name" value="clan_AA_DTGA"/>
    <property type="match status" value="1"/>
</dbReference>
<dbReference type="STRING" id="349064.SAMN05660429_00851"/>
<dbReference type="InterPro" id="IPR011969">
    <property type="entry name" value="Clan_AA_Asp_peptidase_C"/>
</dbReference>
<evidence type="ECO:0000313" key="2">
    <source>
        <dbReference type="EMBL" id="SES99064.1"/>
    </source>
</evidence>
<dbReference type="AlphaFoldDB" id="A0A1I0AZ43"/>
<dbReference type="InterPro" id="IPR001969">
    <property type="entry name" value="Aspartic_peptidase_AS"/>
</dbReference>
<dbReference type="GO" id="GO:0006508">
    <property type="term" value="P:proteolysis"/>
    <property type="evidence" value="ECO:0007669"/>
    <property type="project" value="UniProtKB-KW"/>
</dbReference>
<feature type="transmembrane region" description="Helical" evidence="1">
    <location>
        <begin position="12"/>
        <end position="33"/>
    </location>
</feature>
<protein>
    <submittedName>
        <fullName evidence="2">Aspartyl protease family protein</fullName>
    </submittedName>
</protein>
<organism evidence="2 3">
    <name type="scientific">Thalassotalea agarivorans</name>
    <name type="common">Thalassomonas agarivorans</name>
    <dbReference type="NCBI Taxonomy" id="349064"/>
    <lineage>
        <taxon>Bacteria</taxon>
        <taxon>Pseudomonadati</taxon>
        <taxon>Pseudomonadota</taxon>
        <taxon>Gammaproteobacteria</taxon>
        <taxon>Alteromonadales</taxon>
        <taxon>Colwelliaceae</taxon>
        <taxon>Thalassotalea</taxon>
    </lineage>
</organism>
<name>A0A1I0AZ43_THASX</name>
<dbReference type="GO" id="GO:0004190">
    <property type="term" value="F:aspartic-type endopeptidase activity"/>
    <property type="evidence" value="ECO:0007669"/>
    <property type="project" value="InterPro"/>
</dbReference>
<dbReference type="Gene3D" id="2.40.70.10">
    <property type="entry name" value="Acid Proteases"/>
    <property type="match status" value="1"/>
</dbReference>
<gene>
    <name evidence="2" type="ORF">SAMN05660429_00851</name>
</gene>
<evidence type="ECO:0000256" key="1">
    <source>
        <dbReference type="SAM" id="Phobius"/>
    </source>
</evidence>
<dbReference type="Pfam" id="PF13975">
    <property type="entry name" value="gag-asp_proteas"/>
    <property type="match status" value="1"/>
</dbReference>
<reference evidence="2 3" key="1">
    <citation type="submission" date="2016-10" db="EMBL/GenBank/DDBJ databases">
        <authorList>
            <person name="de Groot N.N."/>
        </authorList>
    </citation>
    <scope>NUCLEOTIDE SEQUENCE [LARGE SCALE GENOMIC DNA]</scope>
    <source>
        <strain evidence="2 3">DSM 19706</strain>
    </source>
</reference>
<dbReference type="InterPro" id="IPR034122">
    <property type="entry name" value="Retropepsin-like_bacterial"/>
</dbReference>
<evidence type="ECO:0000313" key="3">
    <source>
        <dbReference type="Proteomes" id="UP000199308"/>
    </source>
</evidence>
<proteinExistence type="predicted"/>
<dbReference type="PROSITE" id="PS00141">
    <property type="entry name" value="ASP_PROTEASE"/>
    <property type="match status" value="1"/>
</dbReference>
<dbReference type="InterPro" id="IPR021109">
    <property type="entry name" value="Peptidase_aspartic_dom_sf"/>
</dbReference>
<dbReference type="Proteomes" id="UP000199308">
    <property type="component" value="Unassembled WGS sequence"/>
</dbReference>
<accession>A0A1I0AZ43</accession>
<keyword evidence="1" id="KW-1133">Transmembrane helix</keyword>
<keyword evidence="2" id="KW-0378">Hydrolase</keyword>
<dbReference type="CDD" id="cd05483">
    <property type="entry name" value="retropepsin_like_bacteria"/>
    <property type="match status" value="1"/>
</dbReference>
<keyword evidence="1" id="KW-0812">Transmembrane</keyword>
<keyword evidence="1" id="KW-0472">Membrane</keyword>